<dbReference type="InterPro" id="IPR003385">
    <property type="entry name" value="Glyco_hydro_77"/>
</dbReference>
<dbReference type="EMBL" id="CP009246">
    <property type="protein sequence ID" value="APT87314.1"/>
    <property type="molecule type" value="Genomic_DNA"/>
</dbReference>
<reference evidence="12 13" key="1">
    <citation type="submission" date="2014-08" db="EMBL/GenBank/DDBJ databases">
        <title>Complete genome sequence of Corynebacterium flavescens OJ8(T)(=DSM 20296(T)), isolated from cheese.</title>
        <authorList>
            <person name="Ruckert C."/>
            <person name="Albersmeier A."/>
            <person name="Winkler A."/>
            <person name="Kalinowski J."/>
        </authorList>
    </citation>
    <scope>NUCLEOTIDE SEQUENCE [LARGE SCALE GENOMIC DNA]</scope>
    <source>
        <strain evidence="12 13">OJ8</strain>
    </source>
</reference>
<dbReference type="Proteomes" id="UP000185479">
    <property type="component" value="Chromosome"/>
</dbReference>
<keyword evidence="13" id="KW-1185">Reference proteome</keyword>
<accession>A0A1L7CN97</accession>
<dbReference type="KEGG" id="cfc:CFLV_08995"/>
<dbReference type="InterPro" id="IPR048458">
    <property type="entry name" value="MalQ_N"/>
</dbReference>
<evidence type="ECO:0000256" key="10">
    <source>
        <dbReference type="RuleBase" id="RU361207"/>
    </source>
</evidence>
<protein>
    <recommendedName>
        <fullName evidence="4 10">4-alpha-glucanotransferase</fullName>
        <ecNumber evidence="3 10">2.4.1.25</ecNumber>
    </recommendedName>
    <alternativeName>
        <fullName evidence="8 10">Amylomaltase</fullName>
    </alternativeName>
    <alternativeName>
        <fullName evidence="9 10">Disproportionating enzyme</fullName>
    </alternativeName>
</protein>
<dbReference type="Gene3D" id="3.20.20.80">
    <property type="entry name" value="Glycosidases"/>
    <property type="match status" value="1"/>
</dbReference>
<dbReference type="Pfam" id="PF02446">
    <property type="entry name" value="Glyco_hydro_77"/>
    <property type="match status" value="1"/>
</dbReference>
<evidence type="ECO:0000313" key="12">
    <source>
        <dbReference type="EMBL" id="APT87314.1"/>
    </source>
</evidence>
<dbReference type="InterPro" id="IPR017853">
    <property type="entry name" value="GH"/>
</dbReference>
<feature type="domain" description="MalQ N-terminal beta-sandwich" evidence="11">
    <location>
        <begin position="77"/>
        <end position="172"/>
    </location>
</feature>
<dbReference type="GO" id="GO:0004134">
    <property type="term" value="F:4-alpha-glucanotransferase activity"/>
    <property type="evidence" value="ECO:0007669"/>
    <property type="project" value="UniProtKB-EC"/>
</dbReference>
<proteinExistence type="inferred from homology"/>
<dbReference type="OrthoDB" id="9811841at2"/>
<evidence type="ECO:0000256" key="6">
    <source>
        <dbReference type="ARBA" id="ARBA00022679"/>
    </source>
</evidence>
<dbReference type="EC" id="2.4.1.25" evidence="3 10"/>
<keyword evidence="7 10" id="KW-0119">Carbohydrate metabolism</keyword>
<evidence type="ECO:0000259" key="11">
    <source>
        <dbReference type="Pfam" id="PF21226"/>
    </source>
</evidence>
<evidence type="ECO:0000313" key="13">
    <source>
        <dbReference type="Proteomes" id="UP000185479"/>
    </source>
</evidence>
<organism evidence="12 13">
    <name type="scientific">Corynebacterium flavescens</name>
    <dbReference type="NCBI Taxonomy" id="28028"/>
    <lineage>
        <taxon>Bacteria</taxon>
        <taxon>Bacillati</taxon>
        <taxon>Actinomycetota</taxon>
        <taxon>Actinomycetes</taxon>
        <taxon>Mycobacteriales</taxon>
        <taxon>Corynebacteriaceae</taxon>
        <taxon>Corynebacterium</taxon>
    </lineage>
</organism>
<evidence type="ECO:0000256" key="5">
    <source>
        <dbReference type="ARBA" id="ARBA00022676"/>
    </source>
</evidence>
<dbReference type="PANTHER" id="PTHR32438:SF5">
    <property type="entry name" value="4-ALPHA-GLUCANOTRANSFERASE DPE1, CHLOROPLASTIC_AMYLOPLASTIC"/>
    <property type="match status" value="1"/>
</dbReference>
<dbReference type="STRING" id="28028.CFLV_08995"/>
<name>A0A1L7CN97_CORFL</name>
<dbReference type="GO" id="GO:0005975">
    <property type="term" value="P:carbohydrate metabolic process"/>
    <property type="evidence" value="ECO:0007669"/>
    <property type="project" value="InterPro"/>
</dbReference>
<gene>
    <name evidence="12" type="ORF">CFLV_08995</name>
</gene>
<dbReference type="SUPFAM" id="SSF51445">
    <property type="entry name" value="(Trans)glycosidases"/>
    <property type="match status" value="1"/>
</dbReference>
<keyword evidence="5 10" id="KW-0328">Glycosyltransferase</keyword>
<evidence type="ECO:0000256" key="9">
    <source>
        <dbReference type="ARBA" id="ARBA00031501"/>
    </source>
</evidence>
<comment type="catalytic activity">
    <reaction evidence="1 10">
        <text>Transfers a segment of a (1-&gt;4)-alpha-D-glucan to a new position in an acceptor, which may be glucose or a (1-&gt;4)-alpha-D-glucan.</text>
        <dbReference type="EC" id="2.4.1.25"/>
    </reaction>
</comment>
<dbReference type="Pfam" id="PF21226">
    <property type="entry name" value="MalQ_N"/>
    <property type="match status" value="1"/>
</dbReference>
<evidence type="ECO:0000256" key="8">
    <source>
        <dbReference type="ARBA" id="ARBA00031423"/>
    </source>
</evidence>
<evidence type="ECO:0000256" key="1">
    <source>
        <dbReference type="ARBA" id="ARBA00000439"/>
    </source>
</evidence>
<comment type="similarity">
    <text evidence="2 10">Belongs to the disproportionating enzyme family.</text>
</comment>
<evidence type="ECO:0000256" key="4">
    <source>
        <dbReference type="ARBA" id="ARBA00020295"/>
    </source>
</evidence>
<evidence type="ECO:0000256" key="7">
    <source>
        <dbReference type="ARBA" id="ARBA00023277"/>
    </source>
</evidence>
<dbReference type="AlphaFoldDB" id="A0A1L7CN97"/>
<evidence type="ECO:0000256" key="3">
    <source>
        <dbReference type="ARBA" id="ARBA00012560"/>
    </source>
</evidence>
<sequence>MAELGVVRNRELLEELAQRYGVASSYMSQAGYEVTVSEETVVYTLRALGVEISEDPDAQELTGLLYGEYLARASRPLPSCVVAPQGEERSFPVHVHDGDPAEVHIELEGGGTREVYQDPNDAPAADVAGQAWGEASFHLPGDLPLGYHRIILHSPGCAPEPAGLSCPLIITPSRLNTADPYVETPAAGVMAQLYSLRSESSWGIGDFADLAQVAEKLAKDADYLLINPLHAAEPFPPIEDSPYLPTTRRFINPIYLHIEDVPELALLSQELQEDVAELAEEFRARNRSAEEIDRNTIFEAKLQVLRELFTLKSSPEREAAFVSYAREQGRGLRDFATWCAERELENLSGYRHAQNEDFEEIIRFYSWLQFLCDEQLAVAQRRAREAGMRIGLITDLAVGVHPGGADASNLADYLAPQCSVGAPPDDYNQLGQDWSQPPWHPVRLAEAGYEPWREMLDTVLRNSGGVRVDHILGLFRLFWIPRMSSPQLGTYVSYDWEAMLGVLSLEAQRAGAVLIGEDLGTVEPWVRRVLSERGVLGTSIVWFERAEDNETPLPPQEYRQLSLASVGTHDLPPTLAYLRGDHIALRARLGLLTRSVAEEEAEDSQWQARVFGAVASAGIALPSHDGADNDLAREEELVVALHEFIAGSAAVLTCTSLVDMVGDVRAQNQPGTTRDLYPNWCIPLCDSAGVPVLIEDLDSLEMFRRMARASSRHTAG</sequence>
<dbReference type="NCBIfam" id="TIGR00217">
    <property type="entry name" value="malQ"/>
    <property type="match status" value="1"/>
</dbReference>
<evidence type="ECO:0000256" key="2">
    <source>
        <dbReference type="ARBA" id="ARBA00005684"/>
    </source>
</evidence>
<dbReference type="PANTHER" id="PTHR32438">
    <property type="entry name" value="4-ALPHA-GLUCANOTRANSFERASE DPE1, CHLOROPLASTIC/AMYLOPLASTIC"/>
    <property type="match status" value="1"/>
</dbReference>
<keyword evidence="6 10" id="KW-0808">Transferase</keyword>